<dbReference type="Gramene" id="rna20376">
    <property type="protein sequence ID" value="RHN58459.1"/>
    <property type="gene ID" value="gene20376"/>
</dbReference>
<feature type="transmembrane region" description="Helical" evidence="1">
    <location>
        <begin position="41"/>
        <end position="67"/>
    </location>
</feature>
<name>A0A396HYR6_MEDTR</name>
<comment type="caution">
    <text evidence="2">The sequence shown here is derived from an EMBL/GenBank/DDBJ whole genome shotgun (WGS) entry which is preliminary data.</text>
</comment>
<reference evidence="3" key="1">
    <citation type="journal article" date="2018" name="Nat. Plants">
        <title>Whole-genome landscape of Medicago truncatula symbiotic genes.</title>
        <authorList>
            <person name="Pecrix Y."/>
            <person name="Staton S.E."/>
            <person name="Sallet E."/>
            <person name="Lelandais-Briere C."/>
            <person name="Moreau S."/>
            <person name="Carrere S."/>
            <person name="Blein T."/>
            <person name="Jardinaud M.F."/>
            <person name="Latrasse D."/>
            <person name="Zouine M."/>
            <person name="Zahm M."/>
            <person name="Kreplak J."/>
            <person name="Mayjonade B."/>
            <person name="Satge C."/>
            <person name="Perez M."/>
            <person name="Cauet S."/>
            <person name="Marande W."/>
            <person name="Chantry-Darmon C."/>
            <person name="Lopez-Roques C."/>
            <person name="Bouchez O."/>
            <person name="Berard A."/>
            <person name="Debelle F."/>
            <person name="Munos S."/>
            <person name="Bendahmane A."/>
            <person name="Berges H."/>
            <person name="Niebel A."/>
            <person name="Buitink J."/>
            <person name="Frugier F."/>
            <person name="Benhamed M."/>
            <person name="Crespi M."/>
            <person name="Gouzy J."/>
            <person name="Gamas P."/>
        </authorList>
    </citation>
    <scope>NUCLEOTIDE SEQUENCE [LARGE SCALE GENOMIC DNA]</scope>
    <source>
        <strain evidence="3">cv. Jemalong A17</strain>
    </source>
</reference>
<proteinExistence type="predicted"/>
<keyword evidence="1" id="KW-0812">Transmembrane</keyword>
<evidence type="ECO:0000256" key="1">
    <source>
        <dbReference type="SAM" id="Phobius"/>
    </source>
</evidence>
<keyword evidence="1" id="KW-0472">Membrane</keyword>
<evidence type="ECO:0000313" key="2">
    <source>
        <dbReference type="EMBL" id="RHN58459.1"/>
    </source>
</evidence>
<organism evidence="2 3">
    <name type="scientific">Medicago truncatula</name>
    <name type="common">Barrel medic</name>
    <name type="synonym">Medicago tribuloides</name>
    <dbReference type="NCBI Taxonomy" id="3880"/>
    <lineage>
        <taxon>Eukaryota</taxon>
        <taxon>Viridiplantae</taxon>
        <taxon>Streptophyta</taxon>
        <taxon>Embryophyta</taxon>
        <taxon>Tracheophyta</taxon>
        <taxon>Spermatophyta</taxon>
        <taxon>Magnoliopsida</taxon>
        <taxon>eudicotyledons</taxon>
        <taxon>Gunneridae</taxon>
        <taxon>Pentapetalae</taxon>
        <taxon>rosids</taxon>
        <taxon>fabids</taxon>
        <taxon>Fabales</taxon>
        <taxon>Fabaceae</taxon>
        <taxon>Papilionoideae</taxon>
        <taxon>50 kb inversion clade</taxon>
        <taxon>NPAAA clade</taxon>
        <taxon>Hologalegina</taxon>
        <taxon>IRL clade</taxon>
        <taxon>Trifolieae</taxon>
        <taxon>Medicago</taxon>
    </lineage>
</organism>
<protein>
    <recommendedName>
        <fullName evidence="4">Transmembrane protein</fullName>
    </recommendedName>
</protein>
<dbReference type="EMBL" id="PSQE01000004">
    <property type="protein sequence ID" value="RHN58459.1"/>
    <property type="molecule type" value="Genomic_DNA"/>
</dbReference>
<sequence>MLIVMFVFSPGIPLSSFFPLPSLWIFHKSLVCRSHSFWGSSLSVVLLSVGLIAASPFPTVAAALPWLREIRDWVSTRSKELYACCLFRELLALRILIPCWCLVLCP</sequence>
<keyword evidence="1" id="KW-1133">Transmembrane helix</keyword>
<dbReference type="Proteomes" id="UP000265566">
    <property type="component" value="Chromosome 4"/>
</dbReference>
<accession>A0A396HYR6</accession>
<gene>
    <name evidence="2" type="ORF">MtrunA17_Chr4g0002681</name>
</gene>
<evidence type="ECO:0008006" key="4">
    <source>
        <dbReference type="Google" id="ProtNLM"/>
    </source>
</evidence>
<evidence type="ECO:0000313" key="3">
    <source>
        <dbReference type="Proteomes" id="UP000265566"/>
    </source>
</evidence>
<dbReference type="AlphaFoldDB" id="A0A396HYR6"/>